<dbReference type="SUPFAM" id="SSF50118">
    <property type="entry name" value="Cell growth inhibitor/plasmid maintenance toxic component"/>
    <property type="match status" value="1"/>
</dbReference>
<dbReference type="EMBL" id="JBCITK010000001">
    <property type="protein sequence ID" value="MEN0644888.1"/>
    <property type="molecule type" value="Genomic_DNA"/>
</dbReference>
<dbReference type="InterPro" id="IPR011067">
    <property type="entry name" value="Plasmid_toxin/cell-grow_inhib"/>
</dbReference>
<comment type="caution">
    <text evidence="3">The sequence shown here is derived from an EMBL/GenBank/DDBJ whole genome shotgun (WGS) entry which is preliminary data.</text>
</comment>
<dbReference type="Proteomes" id="UP001418796">
    <property type="component" value="Unassembled WGS sequence"/>
</dbReference>
<dbReference type="Pfam" id="PF02452">
    <property type="entry name" value="PemK_toxin"/>
    <property type="match status" value="1"/>
</dbReference>
<organism evidence="3 4">
    <name type="scientific">Alkalicoccobacillus gibsonii</name>
    <dbReference type="NCBI Taxonomy" id="79881"/>
    <lineage>
        <taxon>Bacteria</taxon>
        <taxon>Bacillati</taxon>
        <taxon>Bacillota</taxon>
        <taxon>Bacilli</taxon>
        <taxon>Bacillales</taxon>
        <taxon>Bacillaceae</taxon>
        <taxon>Alkalicoccobacillus</taxon>
    </lineage>
</organism>
<protein>
    <submittedName>
        <fullName evidence="3">Type II toxin-antitoxin system PemK/MazF family toxin</fullName>
        <ecNumber evidence="3">3.1.-.-</ecNumber>
    </submittedName>
</protein>
<reference evidence="3 4" key="1">
    <citation type="submission" date="2024-03" db="EMBL/GenBank/DDBJ databases">
        <title>Bacilli Hybrid Assemblies.</title>
        <authorList>
            <person name="Kovac J."/>
        </authorList>
    </citation>
    <scope>NUCLEOTIDE SEQUENCE [LARGE SCALE GENOMIC DNA]</scope>
    <source>
        <strain evidence="3 4">FSL R7-0666</strain>
    </source>
</reference>
<gene>
    <name evidence="3" type="ORF">MKY91_17165</name>
</gene>
<dbReference type="PANTHER" id="PTHR33988">
    <property type="entry name" value="ENDORIBONUCLEASE MAZF-RELATED"/>
    <property type="match status" value="1"/>
</dbReference>
<keyword evidence="2" id="KW-1277">Toxin-antitoxin system</keyword>
<sequence>MRLNRGDIIMINFDPQSGREQAGYRPALVISPEAFNTVTPFALLCPITNTIRGNPFEVKLPDSLQTTGVILVHHIKSLDVRSRKKYIKVIEEVPDETMEEVLDILSTIVT</sequence>
<dbReference type="EC" id="3.1.-.-" evidence="3"/>
<dbReference type="PANTHER" id="PTHR33988:SF3">
    <property type="entry name" value="ENDORIBONUCLEASE TOXIN CHPB-RELATED"/>
    <property type="match status" value="1"/>
</dbReference>
<dbReference type="GO" id="GO:0016787">
    <property type="term" value="F:hydrolase activity"/>
    <property type="evidence" value="ECO:0007669"/>
    <property type="project" value="UniProtKB-KW"/>
</dbReference>
<evidence type="ECO:0000256" key="1">
    <source>
        <dbReference type="ARBA" id="ARBA00007521"/>
    </source>
</evidence>
<evidence type="ECO:0000313" key="4">
    <source>
        <dbReference type="Proteomes" id="UP001418796"/>
    </source>
</evidence>
<proteinExistence type="inferred from homology"/>
<name>A0ABU9VLV8_9BACI</name>
<keyword evidence="3" id="KW-0378">Hydrolase</keyword>
<keyword evidence="4" id="KW-1185">Reference proteome</keyword>
<dbReference type="InterPro" id="IPR003477">
    <property type="entry name" value="PemK-like"/>
</dbReference>
<comment type="similarity">
    <text evidence="1">Belongs to the PemK/MazF family.</text>
</comment>
<accession>A0ABU9VLV8</accession>
<dbReference type="Gene3D" id="2.30.30.110">
    <property type="match status" value="1"/>
</dbReference>
<evidence type="ECO:0000313" key="3">
    <source>
        <dbReference type="EMBL" id="MEN0644888.1"/>
    </source>
</evidence>
<evidence type="ECO:0000256" key="2">
    <source>
        <dbReference type="ARBA" id="ARBA00022649"/>
    </source>
</evidence>
<dbReference type="RefSeq" id="WP_343132131.1">
    <property type="nucleotide sequence ID" value="NZ_JBCITK010000001.1"/>
</dbReference>